<evidence type="ECO:0000313" key="1">
    <source>
        <dbReference type="EMBL" id="MFD0964248.1"/>
    </source>
</evidence>
<name>A0ABW3I362_9FLAO</name>
<reference evidence="2" key="1">
    <citation type="journal article" date="2019" name="Int. J. Syst. Evol. Microbiol.">
        <title>The Global Catalogue of Microorganisms (GCM) 10K type strain sequencing project: providing services to taxonomists for standard genome sequencing and annotation.</title>
        <authorList>
            <consortium name="The Broad Institute Genomics Platform"/>
            <consortium name="The Broad Institute Genome Sequencing Center for Infectious Disease"/>
            <person name="Wu L."/>
            <person name="Ma J."/>
        </authorList>
    </citation>
    <scope>NUCLEOTIDE SEQUENCE [LARGE SCALE GENOMIC DNA]</scope>
    <source>
        <strain evidence="2">CCUG 62114</strain>
    </source>
</reference>
<keyword evidence="2" id="KW-1185">Reference proteome</keyword>
<dbReference type="EMBL" id="JBHTJM010000009">
    <property type="protein sequence ID" value="MFD0964248.1"/>
    <property type="molecule type" value="Genomic_DNA"/>
</dbReference>
<dbReference type="RefSeq" id="WP_377715789.1">
    <property type="nucleotide sequence ID" value="NZ_JBHTJM010000009.1"/>
</dbReference>
<comment type="caution">
    <text evidence="1">The sequence shown here is derived from an EMBL/GenBank/DDBJ whole genome shotgun (WGS) entry which is preliminary data.</text>
</comment>
<sequence length="62" mass="7252">MYTINNIFKVGDIVCTKVNPKIALVVRLFAYNIYYCIVKGQPKGTDLVYFERELQLFDSEKK</sequence>
<protein>
    <submittedName>
        <fullName evidence="1">Uncharacterized protein</fullName>
    </submittedName>
</protein>
<gene>
    <name evidence="1" type="ORF">ACFQ1O_09545</name>
</gene>
<dbReference type="Proteomes" id="UP001596997">
    <property type="component" value="Unassembled WGS sequence"/>
</dbReference>
<proteinExistence type="predicted"/>
<evidence type="ECO:0000313" key="2">
    <source>
        <dbReference type="Proteomes" id="UP001596997"/>
    </source>
</evidence>
<accession>A0ABW3I362</accession>
<organism evidence="1 2">
    <name type="scientific">Pseudofulvibacter geojedonensis</name>
    <dbReference type="NCBI Taxonomy" id="1123758"/>
    <lineage>
        <taxon>Bacteria</taxon>
        <taxon>Pseudomonadati</taxon>
        <taxon>Bacteroidota</taxon>
        <taxon>Flavobacteriia</taxon>
        <taxon>Flavobacteriales</taxon>
        <taxon>Flavobacteriaceae</taxon>
        <taxon>Pseudofulvibacter</taxon>
    </lineage>
</organism>